<name>A0A2S9JX96_9HYPH</name>
<dbReference type="EMBL" id="PVBT01000001">
    <property type="protein sequence ID" value="PRD57964.1"/>
    <property type="molecule type" value="Genomic_DNA"/>
</dbReference>
<evidence type="ECO:0000313" key="1">
    <source>
        <dbReference type="EMBL" id="PRD57964.1"/>
    </source>
</evidence>
<evidence type="ECO:0000313" key="2">
    <source>
        <dbReference type="Proteomes" id="UP000238563"/>
    </source>
</evidence>
<dbReference type="AlphaFoldDB" id="A0A2S9JX96"/>
<dbReference type="RefSeq" id="WP_105732204.1">
    <property type="nucleotide sequence ID" value="NZ_PVBT01000001.1"/>
</dbReference>
<gene>
    <name evidence="1" type="ORF">C5750_02100</name>
</gene>
<accession>A0A2S9JX96</accession>
<dbReference type="Proteomes" id="UP000238563">
    <property type="component" value="Unassembled WGS sequence"/>
</dbReference>
<reference evidence="1 2" key="1">
    <citation type="submission" date="2018-02" db="EMBL/GenBank/DDBJ databases">
        <title>The draft genome of Phyllobacterium myrsinacearum DSM5892.</title>
        <authorList>
            <person name="Li L."/>
            <person name="Liu L."/>
            <person name="Zhang X."/>
            <person name="Wang T."/>
        </authorList>
    </citation>
    <scope>NUCLEOTIDE SEQUENCE [LARGE SCALE GENOMIC DNA]</scope>
    <source>
        <strain evidence="1 2">DSM 5892</strain>
    </source>
</reference>
<dbReference type="Pfam" id="PF16157">
    <property type="entry name" value="DUF4865"/>
    <property type="match status" value="1"/>
</dbReference>
<proteinExistence type="predicted"/>
<dbReference type="OrthoDB" id="2065010at2"/>
<keyword evidence="2" id="KW-1185">Reference proteome</keyword>
<sequence>MIAMQYSFILPADYDMAIIDRRIAEKGHLLDNYPHLRFKAYLSARRTDATRSRDNLYAPFYLWDDVEGLNNFLGGEGFAGVSDAFGRPQVKSWFVWQAFVSPDVSQAAFATREVLPADTTVPLGERRKQESERVLRDGEHKRILASVAGFEPYSWTVVRFRLWGPDAPEQGEEAAQMYRVGHMSLPK</sequence>
<comment type="caution">
    <text evidence="1">The sequence shown here is derived from an EMBL/GenBank/DDBJ whole genome shotgun (WGS) entry which is preliminary data.</text>
</comment>
<protein>
    <submittedName>
        <fullName evidence="1">DUF4865 domain-containing protein</fullName>
    </submittedName>
</protein>
<dbReference type="InterPro" id="IPR032349">
    <property type="entry name" value="DUF4865"/>
</dbReference>
<organism evidence="1 2">
    <name type="scientific">Phyllobacterium myrsinacearum</name>
    <dbReference type="NCBI Taxonomy" id="28101"/>
    <lineage>
        <taxon>Bacteria</taxon>
        <taxon>Pseudomonadati</taxon>
        <taxon>Pseudomonadota</taxon>
        <taxon>Alphaproteobacteria</taxon>
        <taxon>Hyphomicrobiales</taxon>
        <taxon>Phyllobacteriaceae</taxon>
        <taxon>Phyllobacterium</taxon>
    </lineage>
</organism>